<evidence type="ECO:0000259" key="1">
    <source>
        <dbReference type="PROSITE" id="PS50222"/>
    </source>
</evidence>
<name>A0A438BS59_VITVI</name>
<gene>
    <name evidence="2" type="primary">DME_7</name>
    <name evidence="2" type="ORF">CK203_083635</name>
</gene>
<dbReference type="PANTHER" id="PTHR46213">
    <property type="entry name" value="TRANSCRIPTIONAL ACTIVATOR DEMETER"/>
    <property type="match status" value="1"/>
</dbReference>
<evidence type="ECO:0000313" key="2">
    <source>
        <dbReference type="EMBL" id="RVW13783.1"/>
    </source>
</evidence>
<reference evidence="2 3" key="1">
    <citation type="journal article" date="2018" name="PLoS Genet.">
        <title>Population sequencing reveals clonal diversity and ancestral inbreeding in the grapevine cultivar Chardonnay.</title>
        <authorList>
            <person name="Roach M.J."/>
            <person name="Johnson D.L."/>
            <person name="Bohlmann J."/>
            <person name="van Vuuren H.J."/>
            <person name="Jones S.J."/>
            <person name="Pretorius I.S."/>
            <person name="Schmidt S.A."/>
            <person name="Borneman A.R."/>
        </authorList>
    </citation>
    <scope>NUCLEOTIDE SEQUENCE [LARGE SCALE GENOMIC DNA]</scope>
    <source>
        <strain evidence="3">cv. Chardonnay</strain>
        <tissue evidence="2">Leaf</tissue>
    </source>
</reference>
<dbReference type="GO" id="GO:0141166">
    <property type="term" value="P:chromosomal 5-methylcytosine DNA demethylation pathway"/>
    <property type="evidence" value="ECO:0007669"/>
    <property type="project" value="InterPro"/>
</dbReference>
<dbReference type="GO" id="GO:0019104">
    <property type="term" value="F:DNA N-glycosylase activity"/>
    <property type="evidence" value="ECO:0007669"/>
    <property type="project" value="InterPro"/>
</dbReference>
<dbReference type="PROSITE" id="PS50222">
    <property type="entry name" value="EF_HAND_2"/>
    <property type="match status" value="1"/>
</dbReference>
<protein>
    <submittedName>
        <fullName evidence="2">Transcriptional activator DEMETER</fullName>
    </submittedName>
</protein>
<dbReference type="PROSITE" id="PS00018">
    <property type="entry name" value="EF_HAND_1"/>
    <property type="match status" value="1"/>
</dbReference>
<dbReference type="GO" id="GO:0005509">
    <property type="term" value="F:calcium ion binding"/>
    <property type="evidence" value="ECO:0007669"/>
    <property type="project" value="InterPro"/>
</dbReference>
<dbReference type="InterPro" id="IPR044811">
    <property type="entry name" value="DME/ROS1"/>
</dbReference>
<feature type="domain" description="EF-hand" evidence="1">
    <location>
        <begin position="179"/>
        <end position="214"/>
    </location>
</feature>
<comment type="caution">
    <text evidence="2">The sequence shown here is derived from an EMBL/GenBank/DDBJ whole genome shotgun (WGS) entry which is preliminary data.</text>
</comment>
<dbReference type="InterPro" id="IPR018247">
    <property type="entry name" value="EF_Hand_1_Ca_BS"/>
</dbReference>
<organism evidence="2 3">
    <name type="scientific">Vitis vinifera</name>
    <name type="common">Grape</name>
    <dbReference type="NCBI Taxonomy" id="29760"/>
    <lineage>
        <taxon>Eukaryota</taxon>
        <taxon>Viridiplantae</taxon>
        <taxon>Streptophyta</taxon>
        <taxon>Embryophyta</taxon>
        <taxon>Tracheophyta</taxon>
        <taxon>Spermatophyta</taxon>
        <taxon>Magnoliopsida</taxon>
        <taxon>eudicotyledons</taxon>
        <taxon>Gunneridae</taxon>
        <taxon>Pentapetalae</taxon>
        <taxon>rosids</taxon>
        <taxon>Vitales</taxon>
        <taxon>Vitaceae</taxon>
        <taxon>Viteae</taxon>
        <taxon>Vitis</taxon>
    </lineage>
</organism>
<accession>A0A438BS59</accession>
<dbReference type="EMBL" id="QGNW01002645">
    <property type="protein sequence ID" value="RVW13783.1"/>
    <property type="molecule type" value="Genomic_DNA"/>
</dbReference>
<dbReference type="GO" id="GO:0035514">
    <property type="term" value="F:DNA demethylase activity"/>
    <property type="evidence" value="ECO:0007669"/>
    <property type="project" value="InterPro"/>
</dbReference>
<dbReference type="PANTHER" id="PTHR46213:SF13">
    <property type="entry name" value="DEMETER-LIKE PROTEIN 2-RELATED"/>
    <property type="match status" value="1"/>
</dbReference>
<sequence>MAGGFEVLGRGLHRKKSSRREDFWSEVLFREEGFSGWARTVKELYGDFHFFCWSSQKRGALTSQAICALEELSGKFIVYLLFIFTNTVLSSSPLAFFDALDLEKWIDELISQRDGLGLVLGECTSRYVCTVWKMQELLQLYLLELCPMLEFIQKCLWPRLCKLDQWTLYELCYQLIAFGKILKDDTTLDASDIDNSGTIDYGEFLAAIEHLNKLVKELIQTWKPIDWRDPFGPFQLQEDNISGSECKHTYSRRDLLWISKGQQAYWWHHEISNAVILSWQWGSAYFASTVELACKAMTSQTSVEVVHDPSSRSVHTTSGVGRFVGRNHSPRQLVIASPRTPLLEAKYSDEKHHENFSKNFHESCTCFIEYAETDYLRGVTENLSFVVSSLSSFSTTHSLHWKYTEPHQLEKKFSGKVVEVDKEGALLNGVLVSGDVELGKFVCDHLFEMEPENTGNSVIMANLYSRPDYGRIVEILHSRLLRFDKKNWRASYNSLNLLKAPVDSWTRECCKRVSERERCKGENVEDNHVIINRVQVTDESVEYLKSGSAVFSVLRNLGKSEEREAVRGPTSRKATLKIGLNISDGVMQREWQQGNTSEVLGLGDKVSDTQIEHTLVPLKSAYMDQESVGSFLERFQRPNLKAFITGGGLILPQQITRQHKGSSHNCHHSSN</sequence>
<dbReference type="AlphaFoldDB" id="A0A438BS59"/>
<evidence type="ECO:0000313" key="3">
    <source>
        <dbReference type="Proteomes" id="UP000288805"/>
    </source>
</evidence>
<proteinExistence type="predicted"/>
<dbReference type="Proteomes" id="UP000288805">
    <property type="component" value="Unassembled WGS sequence"/>
</dbReference>
<dbReference type="InterPro" id="IPR002048">
    <property type="entry name" value="EF_hand_dom"/>
</dbReference>